<protein>
    <submittedName>
        <fullName evidence="1">Uncharacterized protein</fullName>
    </submittedName>
</protein>
<comment type="caution">
    <text evidence="1">The sequence shown here is derived from an EMBL/GenBank/DDBJ whole genome shotgun (WGS) entry which is preliminary data.</text>
</comment>
<proteinExistence type="predicted"/>
<gene>
    <name evidence="1" type="ORF">J2I46_01465</name>
</gene>
<evidence type="ECO:0000313" key="2">
    <source>
        <dbReference type="Proteomes" id="UP000664628"/>
    </source>
</evidence>
<dbReference type="RefSeq" id="WP_207327147.1">
    <property type="nucleotide sequence ID" value="NZ_JAFMYW010000001.1"/>
</dbReference>
<organism evidence="1 2">
    <name type="scientific">Fibrella forsythiae</name>
    <dbReference type="NCBI Taxonomy" id="2817061"/>
    <lineage>
        <taxon>Bacteria</taxon>
        <taxon>Pseudomonadati</taxon>
        <taxon>Bacteroidota</taxon>
        <taxon>Cytophagia</taxon>
        <taxon>Cytophagales</taxon>
        <taxon>Spirosomataceae</taxon>
        <taxon>Fibrella</taxon>
    </lineage>
</organism>
<evidence type="ECO:0000313" key="1">
    <source>
        <dbReference type="EMBL" id="MBO0947230.1"/>
    </source>
</evidence>
<reference evidence="1 2" key="1">
    <citation type="submission" date="2021-03" db="EMBL/GenBank/DDBJ databases">
        <title>Fibrella sp. HMF5405 genome sequencing and assembly.</title>
        <authorList>
            <person name="Kang H."/>
            <person name="Kim H."/>
            <person name="Bae S."/>
            <person name="Joh K."/>
        </authorList>
    </citation>
    <scope>NUCLEOTIDE SEQUENCE [LARGE SCALE GENOMIC DNA]</scope>
    <source>
        <strain evidence="1 2">HMF5405</strain>
    </source>
</reference>
<dbReference type="Proteomes" id="UP000664628">
    <property type="component" value="Unassembled WGS sequence"/>
</dbReference>
<accession>A0ABS3JB62</accession>
<dbReference type="EMBL" id="JAFMYW010000001">
    <property type="protein sequence ID" value="MBO0947230.1"/>
    <property type="molecule type" value="Genomic_DNA"/>
</dbReference>
<name>A0ABS3JB62_9BACT</name>
<keyword evidence="2" id="KW-1185">Reference proteome</keyword>
<sequence>MTFVNRDGLKYETVVVITQAYQPAKPAIEAVAEVPPQPAVEPKDAVQPTYDADGNELTPYIPPVPGQPGVQGVPGSPYVPAVPEVPELTAVVETGRIVGIEVAISDNRKVELLSVVEENDLEMIVQARIKYYAEDGETLMTDWIDQDQTLSEDAKALQKQRFAPYTMAPKSTRDSWVDPATGDLVEATAPGAVREIFFYQQLTRTNLTEMGVAPSTERRQQFLRYLMLKFMLLVIAQRAGI</sequence>